<evidence type="ECO:0000313" key="2">
    <source>
        <dbReference type="Proteomes" id="UP000245638"/>
    </source>
</evidence>
<reference evidence="1 2" key="1">
    <citation type="journal article" date="2015" name="Appl. Environ. Microbiol.">
        <title>Nanoarchaeota, Their Sulfolobales Host, and Nanoarchaeota Virus Distribution across Yellowstone National Park Hot Springs.</title>
        <authorList>
            <person name="Munson-McGee J.H."/>
            <person name="Field E.K."/>
            <person name="Bateson M."/>
            <person name="Rooney C."/>
            <person name="Stepanauskas R."/>
            <person name="Young M.J."/>
        </authorList>
    </citation>
    <scope>NUCLEOTIDE SEQUENCE [LARGE SCALE GENOMIC DNA]</scope>
    <source>
        <strain evidence="1">SCGC AC-742_N10</strain>
    </source>
</reference>
<comment type="caution">
    <text evidence="1">The sequence shown here is derived from an EMBL/GenBank/DDBJ whole genome shotgun (WGS) entry which is preliminary data.</text>
</comment>
<evidence type="ECO:0000313" key="1">
    <source>
        <dbReference type="EMBL" id="PVU75995.1"/>
    </source>
</evidence>
<dbReference type="EMBL" id="QEFD01000127">
    <property type="protein sequence ID" value="PVU75995.1"/>
    <property type="molecule type" value="Genomic_DNA"/>
</dbReference>
<dbReference type="InterPro" id="IPR017574">
    <property type="entry name" value="CRISPR-assoc_prot_Cas7/Csc2"/>
</dbReference>
<accession>A0A2T9X7H5</accession>
<gene>
    <name evidence="1" type="primary">cas7d</name>
    <name evidence="1" type="ORF">DDW13_04130</name>
</gene>
<dbReference type="Pfam" id="PF18320">
    <property type="entry name" value="Csc2"/>
    <property type="match status" value="1"/>
</dbReference>
<name>A0A2T9X7H5_9CREN</name>
<sequence length="340" mass="38138">MTQFRVRGEKDRIFSKGVKAEIVYVIISKGIPLFRTEGVGDISTISVVVNKENYELPVILPEKIQAKLRRVMLENLRREYSKFDAQFKDKIRETAKSLGYKRTEGEWNCYIAPPQERTSSTDIGMCGYCPSCTILGNITDDSMMNDLNTAYGIKSRVAHDIAFSLVDYKKAVMELTHNKVADGVSYTGQSLYSDLHVSPGVVFIGKSTAYDLTKNEFEVVLDALPGITRLGGGETKYGSVETRILGVKFSERETISSYDIMREIVGKHKGEMMDAEEYVGEVSELLKTKGFTEYSYQVNYKEAWEDSLDYAGKIREFINVVENRTGGKGKKKGKSSGGEE</sequence>
<dbReference type="AlphaFoldDB" id="A0A2T9X7H5"/>
<dbReference type="NCBIfam" id="TIGR03157">
    <property type="entry name" value="cas_Csc2"/>
    <property type="match status" value="1"/>
</dbReference>
<proteinExistence type="predicted"/>
<protein>
    <submittedName>
        <fullName evidence="1">Type I-D CRISPR-associated protein Cas7/Csc2</fullName>
    </submittedName>
</protein>
<dbReference type="Proteomes" id="UP000245638">
    <property type="component" value="Unassembled WGS sequence"/>
</dbReference>
<organism evidence="1 2">
    <name type="scientific">Acidianus hospitalis</name>
    <dbReference type="NCBI Taxonomy" id="563177"/>
    <lineage>
        <taxon>Archaea</taxon>
        <taxon>Thermoproteota</taxon>
        <taxon>Thermoprotei</taxon>
        <taxon>Sulfolobales</taxon>
        <taxon>Sulfolobaceae</taxon>
        <taxon>Acidianus</taxon>
    </lineage>
</organism>